<proteinExistence type="inferred from homology"/>
<dbReference type="InterPro" id="IPR051122">
    <property type="entry name" value="SDR_DHRS6-like"/>
</dbReference>
<keyword evidence="2 5" id="KW-0560">Oxidoreductase</keyword>
<comment type="similarity">
    <text evidence="1">Belongs to the short-chain dehydrogenases/reductases (SDR) family.</text>
</comment>
<dbReference type="Proteomes" id="UP001305521">
    <property type="component" value="Chromosome"/>
</dbReference>
<dbReference type="SMART" id="SM00822">
    <property type="entry name" value="PKS_KR"/>
    <property type="match status" value="1"/>
</dbReference>
<evidence type="ECO:0000313" key="5">
    <source>
        <dbReference type="EMBL" id="WPB83780.1"/>
    </source>
</evidence>
<sequence length="256" mass="26344">MFDFSCVAIRQPATLSSASQPAEGRRRMPPEASPGHAIVTGSSSGIGAAIASRLLREGWRVTGLSRNDPGVTDARYAHRAVDLLDASALPAAIADLQPTAFVHAAGMMRGGLVGALDAEAGRILWRLHVEAASLLVDLLVPRMPDGGRVVLIGSRTAAGAAGRSQYAASKAALVAMVRSWAIELAPRGITANVVAPAATDTAMLRDPARSAMVPKLPPIGRYIRPDEVAALTSFLLGADGGAITGQQILICGGSSL</sequence>
<organism evidence="5 6">
    <name type="scientific">Sediminicoccus rosea</name>
    <dbReference type="NCBI Taxonomy" id="1225128"/>
    <lineage>
        <taxon>Bacteria</taxon>
        <taxon>Pseudomonadati</taxon>
        <taxon>Pseudomonadota</taxon>
        <taxon>Alphaproteobacteria</taxon>
        <taxon>Acetobacterales</taxon>
        <taxon>Roseomonadaceae</taxon>
        <taxon>Sediminicoccus</taxon>
    </lineage>
</organism>
<evidence type="ECO:0000313" key="6">
    <source>
        <dbReference type="Proteomes" id="UP001305521"/>
    </source>
</evidence>
<keyword evidence="6" id="KW-1185">Reference proteome</keyword>
<dbReference type="PANTHER" id="PTHR43477:SF1">
    <property type="entry name" value="DIHYDROANTICAPSIN 7-DEHYDROGENASE"/>
    <property type="match status" value="1"/>
</dbReference>
<dbReference type="SUPFAM" id="SSF51735">
    <property type="entry name" value="NAD(P)-binding Rossmann-fold domains"/>
    <property type="match status" value="1"/>
</dbReference>
<dbReference type="InterPro" id="IPR036291">
    <property type="entry name" value="NAD(P)-bd_dom_sf"/>
</dbReference>
<dbReference type="PRINTS" id="PR00081">
    <property type="entry name" value="GDHRDH"/>
</dbReference>
<protein>
    <submittedName>
        <fullName evidence="5">SDR family oxidoreductase</fullName>
        <ecNumber evidence="5">1.-.-.-</ecNumber>
    </submittedName>
</protein>
<accession>A0ABZ0PDR8</accession>
<feature type="region of interest" description="Disordered" evidence="3">
    <location>
        <begin position="15"/>
        <end position="38"/>
    </location>
</feature>
<dbReference type="GO" id="GO:0016491">
    <property type="term" value="F:oxidoreductase activity"/>
    <property type="evidence" value="ECO:0007669"/>
    <property type="project" value="UniProtKB-KW"/>
</dbReference>
<evidence type="ECO:0000256" key="1">
    <source>
        <dbReference type="ARBA" id="ARBA00006484"/>
    </source>
</evidence>
<evidence type="ECO:0000259" key="4">
    <source>
        <dbReference type="SMART" id="SM00822"/>
    </source>
</evidence>
<dbReference type="Gene3D" id="3.40.50.720">
    <property type="entry name" value="NAD(P)-binding Rossmann-like Domain"/>
    <property type="match status" value="1"/>
</dbReference>
<evidence type="ECO:0000256" key="2">
    <source>
        <dbReference type="ARBA" id="ARBA00023002"/>
    </source>
</evidence>
<dbReference type="InterPro" id="IPR002347">
    <property type="entry name" value="SDR_fam"/>
</dbReference>
<reference evidence="5 6" key="1">
    <citation type="submission" date="2023-11" db="EMBL/GenBank/DDBJ databases">
        <title>Arctic aerobic anoxygenic photoheterotroph Sediminicoccus rosea KRV36 adapts its photosynthesis to long days of polar summer.</title>
        <authorList>
            <person name="Tomasch J."/>
            <person name="Kopejtka K."/>
            <person name="Bily T."/>
            <person name="Gardiner A.T."/>
            <person name="Gardian Z."/>
            <person name="Shivaramu S."/>
            <person name="Koblizek M."/>
            <person name="Engelhardt F."/>
            <person name="Kaftan D."/>
        </authorList>
    </citation>
    <scope>NUCLEOTIDE SEQUENCE [LARGE SCALE GENOMIC DNA]</scope>
    <source>
        <strain evidence="5 6">R-30</strain>
    </source>
</reference>
<evidence type="ECO:0000256" key="3">
    <source>
        <dbReference type="SAM" id="MobiDB-lite"/>
    </source>
</evidence>
<name>A0ABZ0PDR8_9PROT</name>
<dbReference type="Pfam" id="PF13561">
    <property type="entry name" value="adh_short_C2"/>
    <property type="match status" value="1"/>
</dbReference>
<dbReference type="EMBL" id="CP137852">
    <property type="protein sequence ID" value="WPB83780.1"/>
    <property type="molecule type" value="Genomic_DNA"/>
</dbReference>
<gene>
    <name evidence="5" type="ORF">R9Z33_16895</name>
</gene>
<dbReference type="EC" id="1.-.-.-" evidence="5"/>
<dbReference type="PANTHER" id="PTHR43477">
    <property type="entry name" value="DIHYDROANTICAPSIN 7-DEHYDROGENASE"/>
    <property type="match status" value="1"/>
</dbReference>
<dbReference type="RefSeq" id="WP_318647737.1">
    <property type="nucleotide sequence ID" value="NZ_CP137852.1"/>
</dbReference>
<feature type="domain" description="Ketoreductase" evidence="4">
    <location>
        <begin position="35"/>
        <end position="197"/>
    </location>
</feature>
<dbReference type="CDD" id="cd05233">
    <property type="entry name" value="SDR_c"/>
    <property type="match status" value="1"/>
</dbReference>
<dbReference type="InterPro" id="IPR057326">
    <property type="entry name" value="KR_dom"/>
</dbReference>